<dbReference type="EMBL" id="CM037616">
    <property type="protein sequence ID" value="KAH7993689.1"/>
    <property type="molecule type" value="Genomic_DNA"/>
</dbReference>
<evidence type="ECO:0000313" key="2">
    <source>
        <dbReference type="Proteomes" id="UP000827872"/>
    </source>
</evidence>
<evidence type="ECO:0000313" key="1">
    <source>
        <dbReference type="EMBL" id="KAH7993689.1"/>
    </source>
</evidence>
<accession>A0ACB8EM21</accession>
<protein>
    <submittedName>
        <fullName evidence="1">Uncharacterized protein</fullName>
    </submittedName>
</protein>
<keyword evidence="2" id="KW-1185">Reference proteome</keyword>
<proteinExistence type="predicted"/>
<dbReference type="Proteomes" id="UP000827872">
    <property type="component" value="Linkage Group LG03"/>
</dbReference>
<sequence>MRLGQPATPKGSRLQPARRSVQIHLYALAAVNNSRLRLAVIGPSFAITPRCTAGLFEHPFLCFAASIGAAWSGQWIAKARVLPGTWLIYGITSNGCLDSMKVHRFGSHIL</sequence>
<organism evidence="1 2">
    <name type="scientific">Sphaerodactylus townsendi</name>
    <dbReference type="NCBI Taxonomy" id="933632"/>
    <lineage>
        <taxon>Eukaryota</taxon>
        <taxon>Metazoa</taxon>
        <taxon>Chordata</taxon>
        <taxon>Craniata</taxon>
        <taxon>Vertebrata</taxon>
        <taxon>Euteleostomi</taxon>
        <taxon>Lepidosauria</taxon>
        <taxon>Squamata</taxon>
        <taxon>Bifurcata</taxon>
        <taxon>Gekkota</taxon>
        <taxon>Sphaerodactylidae</taxon>
        <taxon>Sphaerodactylus</taxon>
    </lineage>
</organism>
<comment type="caution">
    <text evidence="1">The sequence shown here is derived from an EMBL/GenBank/DDBJ whole genome shotgun (WGS) entry which is preliminary data.</text>
</comment>
<gene>
    <name evidence="1" type="ORF">K3G42_031942</name>
</gene>
<reference evidence="1" key="1">
    <citation type="submission" date="2021-08" db="EMBL/GenBank/DDBJ databases">
        <title>The first chromosome-level gecko genome reveals the dynamic sex chromosomes of Neotropical dwarf geckos (Sphaerodactylidae: Sphaerodactylus).</title>
        <authorList>
            <person name="Pinto B.J."/>
            <person name="Keating S.E."/>
            <person name="Gamble T."/>
        </authorList>
    </citation>
    <scope>NUCLEOTIDE SEQUENCE</scope>
    <source>
        <strain evidence="1">TG3544</strain>
    </source>
</reference>
<name>A0ACB8EM21_9SAUR</name>